<organism evidence="13 14">
    <name type="scientific">Cimex lectularius</name>
    <name type="common">Bed bug</name>
    <name type="synonym">Acanthia lectularia</name>
    <dbReference type="NCBI Taxonomy" id="79782"/>
    <lineage>
        <taxon>Eukaryota</taxon>
        <taxon>Metazoa</taxon>
        <taxon>Ecdysozoa</taxon>
        <taxon>Arthropoda</taxon>
        <taxon>Hexapoda</taxon>
        <taxon>Insecta</taxon>
        <taxon>Pterygota</taxon>
        <taxon>Neoptera</taxon>
        <taxon>Paraneoptera</taxon>
        <taxon>Hemiptera</taxon>
        <taxon>Heteroptera</taxon>
        <taxon>Panheteroptera</taxon>
        <taxon>Cimicomorpha</taxon>
        <taxon>Cimicidae</taxon>
        <taxon>Cimex</taxon>
    </lineage>
</organism>
<evidence type="ECO:0000256" key="10">
    <source>
        <dbReference type="ARBA" id="ARBA00023157"/>
    </source>
</evidence>
<keyword evidence="10" id="KW-1015">Disulfide bond</keyword>
<comment type="subunit">
    <text evidence="3">Homotrimer.</text>
</comment>
<proteinExistence type="inferred from homology"/>
<dbReference type="GO" id="GO:0000139">
    <property type="term" value="C:Golgi membrane"/>
    <property type="evidence" value="ECO:0007669"/>
    <property type="project" value="UniProtKB-SubCell"/>
</dbReference>
<evidence type="ECO:0000313" key="13">
    <source>
        <dbReference type="EnsemblMetazoa" id="XP_024084451.1"/>
    </source>
</evidence>
<keyword evidence="6" id="KW-0735">Signal-anchor</keyword>
<dbReference type="PANTHER" id="PTHR12129">
    <property type="entry name" value="HEPARAN SULFATE 2-O-SULFOTRANSFERASE"/>
    <property type="match status" value="1"/>
</dbReference>
<evidence type="ECO:0000256" key="12">
    <source>
        <dbReference type="SAM" id="Phobius"/>
    </source>
</evidence>
<keyword evidence="8" id="KW-0333">Golgi apparatus</keyword>
<keyword evidence="9 12" id="KW-0472">Membrane</keyword>
<dbReference type="GO" id="GO:0004394">
    <property type="term" value="F:heparan sulfate 2-sulfotransferase activity"/>
    <property type="evidence" value="ECO:0007669"/>
    <property type="project" value="UniProtKB-ARBA"/>
</dbReference>
<dbReference type="InterPro" id="IPR007734">
    <property type="entry name" value="Heparan_SO4_2-O-STrfase"/>
</dbReference>
<dbReference type="GeneID" id="106673145"/>
<evidence type="ECO:0000256" key="7">
    <source>
        <dbReference type="ARBA" id="ARBA00022989"/>
    </source>
</evidence>
<dbReference type="CTD" id="44433"/>
<evidence type="ECO:0000256" key="8">
    <source>
        <dbReference type="ARBA" id="ARBA00023034"/>
    </source>
</evidence>
<keyword evidence="7 12" id="KW-1133">Transmembrane helix</keyword>
<evidence type="ECO:0000256" key="4">
    <source>
        <dbReference type="ARBA" id="ARBA00022679"/>
    </source>
</evidence>
<dbReference type="SUPFAM" id="SSF52540">
    <property type="entry name" value="P-loop containing nucleoside triphosphate hydrolases"/>
    <property type="match status" value="1"/>
</dbReference>
<dbReference type="OMA" id="PNQIQFV"/>
<dbReference type="EnsemblMetazoa" id="XM_024228683.1">
    <property type="protein sequence ID" value="XP_024084451.1"/>
    <property type="gene ID" value="LOC106673145"/>
</dbReference>
<keyword evidence="14" id="KW-1185">Reference proteome</keyword>
<evidence type="ECO:0000256" key="2">
    <source>
        <dbReference type="ARBA" id="ARBA00010569"/>
    </source>
</evidence>
<dbReference type="InterPro" id="IPR027417">
    <property type="entry name" value="P-loop_NTPase"/>
</dbReference>
<evidence type="ECO:0000256" key="3">
    <source>
        <dbReference type="ARBA" id="ARBA00011233"/>
    </source>
</evidence>
<dbReference type="PANTHER" id="PTHR12129:SF17">
    <property type="entry name" value="HEPARAN SULFATE 2-O-SULFOTRANSFERASE 1"/>
    <property type="match status" value="1"/>
</dbReference>
<keyword evidence="5 12" id="KW-0812">Transmembrane</keyword>
<reference evidence="13" key="1">
    <citation type="submission" date="2022-01" db="UniProtKB">
        <authorList>
            <consortium name="EnsemblMetazoa"/>
        </authorList>
    </citation>
    <scope>IDENTIFICATION</scope>
</reference>
<feature type="transmembrane region" description="Helical" evidence="12">
    <location>
        <begin position="12"/>
        <end position="30"/>
    </location>
</feature>
<sequence>MLFRPLNSGNGLFVFAVVLLLVFIGTFVQFKFVRLEENTAALDGGKIVSEAKIARLQNAYNNQLAEEAKGHTLKRKASQNDILIYNRVPKTASTSLVNVAYDLCKRNGFNVLHLNITGNIRVMSIADQARFVHNVTHWEAKKPGLYHGHVAFIDFEKFGSSQRPIYINLLRKPLDRLISYYYFIRFGDNYRPHLIRRKHGDKMTFDECVKKKQPDCNPENMWLQIPFLCGHMPECWEVGNNWALEEAKKNLLTRYLLVGVTEQLSDFVAVLEATLPTFFRGAVQHFKSSKKAHLRRTNQKLEPSQETIDEIQKSKIWKMETELYEFAIAQFEDVKRRMGKGKDGLVYDKGQQFMYEKISPKQAVSF</sequence>
<evidence type="ECO:0000256" key="9">
    <source>
        <dbReference type="ARBA" id="ARBA00023136"/>
    </source>
</evidence>
<dbReference type="InterPro" id="IPR005331">
    <property type="entry name" value="Sulfotransferase"/>
</dbReference>
<keyword evidence="11" id="KW-0325">Glycoprotein</keyword>
<dbReference type="GO" id="GO:0015012">
    <property type="term" value="P:heparan sulfate proteoglycan biosynthetic process"/>
    <property type="evidence" value="ECO:0007669"/>
    <property type="project" value="UniProtKB-ARBA"/>
</dbReference>
<evidence type="ECO:0000256" key="11">
    <source>
        <dbReference type="ARBA" id="ARBA00023180"/>
    </source>
</evidence>
<dbReference type="Pfam" id="PF03567">
    <property type="entry name" value="Sulfotransfer_2"/>
    <property type="match status" value="1"/>
</dbReference>
<protein>
    <recommendedName>
        <fullName evidence="15">Heparan sulfate 2-O-sulfotransferase</fullName>
    </recommendedName>
</protein>
<dbReference type="Proteomes" id="UP000494040">
    <property type="component" value="Unassembled WGS sequence"/>
</dbReference>
<evidence type="ECO:0000256" key="1">
    <source>
        <dbReference type="ARBA" id="ARBA00004323"/>
    </source>
</evidence>
<dbReference type="RefSeq" id="XP_024084451.1">
    <property type="nucleotide sequence ID" value="XM_024228683.1"/>
</dbReference>
<dbReference type="Gene3D" id="3.40.50.300">
    <property type="entry name" value="P-loop containing nucleotide triphosphate hydrolases"/>
    <property type="match status" value="1"/>
</dbReference>
<dbReference type="AlphaFoldDB" id="A0A8I6SNS1"/>
<name>A0A8I6SNS1_CIMLE</name>
<comment type="subcellular location">
    <subcellularLocation>
        <location evidence="1">Golgi apparatus membrane</location>
        <topology evidence="1">Single-pass type II membrane protein</topology>
    </subcellularLocation>
</comment>
<evidence type="ECO:0000256" key="5">
    <source>
        <dbReference type="ARBA" id="ARBA00022692"/>
    </source>
</evidence>
<accession>A0A8I6SNS1</accession>
<dbReference type="OrthoDB" id="10019582at2759"/>
<evidence type="ECO:0000256" key="6">
    <source>
        <dbReference type="ARBA" id="ARBA00022968"/>
    </source>
</evidence>
<evidence type="ECO:0000313" key="14">
    <source>
        <dbReference type="Proteomes" id="UP000494040"/>
    </source>
</evidence>
<dbReference type="FunFam" id="3.40.50.300:FF:001418">
    <property type="entry name" value="Heparan sulfate 2-o-sulfotransferase"/>
    <property type="match status" value="1"/>
</dbReference>
<keyword evidence="4" id="KW-0808">Transferase</keyword>
<comment type="similarity">
    <text evidence="2">Belongs to the sulfotransferase 3 family.</text>
</comment>
<evidence type="ECO:0008006" key="15">
    <source>
        <dbReference type="Google" id="ProtNLM"/>
    </source>
</evidence>